<protein>
    <submittedName>
        <fullName evidence="1">Uncharacterized protein</fullName>
    </submittedName>
</protein>
<evidence type="ECO:0000313" key="1">
    <source>
        <dbReference type="EMBL" id="KAI3740535.1"/>
    </source>
</evidence>
<name>A0ACB9D1Z3_CICIN</name>
<reference evidence="2" key="1">
    <citation type="journal article" date="2022" name="Mol. Ecol. Resour.">
        <title>The genomes of chicory, endive, great burdock and yacon provide insights into Asteraceae palaeo-polyploidization history and plant inulin production.</title>
        <authorList>
            <person name="Fan W."/>
            <person name="Wang S."/>
            <person name="Wang H."/>
            <person name="Wang A."/>
            <person name="Jiang F."/>
            <person name="Liu H."/>
            <person name="Zhao H."/>
            <person name="Xu D."/>
            <person name="Zhang Y."/>
        </authorList>
    </citation>
    <scope>NUCLEOTIDE SEQUENCE [LARGE SCALE GENOMIC DNA]</scope>
    <source>
        <strain evidence="2">cv. Punajuju</strain>
    </source>
</reference>
<sequence length="153" mass="17389">MILSHLSLSLLIPRSVEPYTAVINHRHHQSIGDFEISWPFDSRFISFYTQFTGLSSSNFQPSDRSYRSSATLNLSLKCSLELKALNVEPKRNDSIVPCAAMTFAPDMLEVVYIEKLAKDLDNSSPLAIMDKAIEKYGNDIARMLTNDRLQRNF</sequence>
<gene>
    <name evidence="1" type="ORF">L2E82_31003</name>
</gene>
<dbReference type="Proteomes" id="UP001055811">
    <property type="component" value="Linkage Group LG05"/>
</dbReference>
<reference evidence="1 2" key="2">
    <citation type="journal article" date="2022" name="Mol. Ecol. Resour.">
        <title>The genomes of chicory, endive, great burdock and yacon provide insights into Asteraceae paleo-polyploidization history and plant inulin production.</title>
        <authorList>
            <person name="Fan W."/>
            <person name="Wang S."/>
            <person name="Wang H."/>
            <person name="Wang A."/>
            <person name="Jiang F."/>
            <person name="Liu H."/>
            <person name="Zhao H."/>
            <person name="Xu D."/>
            <person name="Zhang Y."/>
        </authorList>
    </citation>
    <scope>NUCLEOTIDE SEQUENCE [LARGE SCALE GENOMIC DNA]</scope>
    <source>
        <strain evidence="2">cv. Punajuju</strain>
        <tissue evidence="1">Leaves</tissue>
    </source>
</reference>
<dbReference type="EMBL" id="CM042013">
    <property type="protein sequence ID" value="KAI3740535.1"/>
    <property type="molecule type" value="Genomic_DNA"/>
</dbReference>
<comment type="caution">
    <text evidence="1">The sequence shown here is derived from an EMBL/GenBank/DDBJ whole genome shotgun (WGS) entry which is preliminary data.</text>
</comment>
<proteinExistence type="predicted"/>
<accession>A0ACB9D1Z3</accession>
<organism evidence="1 2">
    <name type="scientific">Cichorium intybus</name>
    <name type="common">Chicory</name>
    <dbReference type="NCBI Taxonomy" id="13427"/>
    <lineage>
        <taxon>Eukaryota</taxon>
        <taxon>Viridiplantae</taxon>
        <taxon>Streptophyta</taxon>
        <taxon>Embryophyta</taxon>
        <taxon>Tracheophyta</taxon>
        <taxon>Spermatophyta</taxon>
        <taxon>Magnoliopsida</taxon>
        <taxon>eudicotyledons</taxon>
        <taxon>Gunneridae</taxon>
        <taxon>Pentapetalae</taxon>
        <taxon>asterids</taxon>
        <taxon>campanulids</taxon>
        <taxon>Asterales</taxon>
        <taxon>Asteraceae</taxon>
        <taxon>Cichorioideae</taxon>
        <taxon>Cichorieae</taxon>
        <taxon>Cichoriinae</taxon>
        <taxon>Cichorium</taxon>
    </lineage>
</organism>
<evidence type="ECO:0000313" key="2">
    <source>
        <dbReference type="Proteomes" id="UP001055811"/>
    </source>
</evidence>
<keyword evidence="2" id="KW-1185">Reference proteome</keyword>